<comment type="caution">
    <text evidence="1">The sequence shown here is derived from an EMBL/GenBank/DDBJ whole genome shotgun (WGS) entry which is preliminary data.</text>
</comment>
<accession>A0ABQ9EGQ5</accession>
<sequence length="365" mass="41197">MILIGLFLDEESQDWLDEESQDWLDVESTCLDWLMTNLDLGRRWMMDMSEGDKQTKSFIQFSRAYPRHAMQALEIPFVTQAKVSGDYTPGGESWKIGITSILAYALRIAPFKGTFWTTPSQPGQVLPEGIEPYPALHALVSTMSTGPVGPGDKIGSTNVTLLNRCCSTGGMILKPNKPALALDRQIKERVFNGIVMELWATSTNYDAIDPGTLRFGTLFAVDTPDNFVYKEAEYMVFEYSNPHNLLKYNHTSGLQLPKCSKEDFCLYHFTPKFTAKNKEMYLLGEVNKWIPISPKRIATISVDGGHAILEMYGEVGEVVTISVLMDVFKYSSHCKINVVELMENNIRNVKEKYEYVVLPELAEIL</sequence>
<organism evidence="1 2">
    <name type="scientific">Tegillarca granosa</name>
    <name type="common">Malaysian cockle</name>
    <name type="synonym">Anadara granosa</name>
    <dbReference type="NCBI Taxonomy" id="220873"/>
    <lineage>
        <taxon>Eukaryota</taxon>
        <taxon>Metazoa</taxon>
        <taxon>Spiralia</taxon>
        <taxon>Lophotrochozoa</taxon>
        <taxon>Mollusca</taxon>
        <taxon>Bivalvia</taxon>
        <taxon>Autobranchia</taxon>
        <taxon>Pteriomorphia</taxon>
        <taxon>Arcoida</taxon>
        <taxon>Arcoidea</taxon>
        <taxon>Arcidae</taxon>
        <taxon>Tegillarca</taxon>
    </lineage>
</organism>
<dbReference type="EMBL" id="JARBDR010000917">
    <property type="protein sequence ID" value="KAJ8303092.1"/>
    <property type="molecule type" value="Genomic_DNA"/>
</dbReference>
<dbReference type="Proteomes" id="UP001217089">
    <property type="component" value="Unassembled WGS sequence"/>
</dbReference>
<keyword evidence="2" id="KW-1185">Reference proteome</keyword>
<gene>
    <name evidence="1" type="ORF">KUTeg_019488</name>
</gene>
<protein>
    <submittedName>
        <fullName evidence="1">Uncharacterized protein</fullName>
    </submittedName>
</protein>
<evidence type="ECO:0000313" key="1">
    <source>
        <dbReference type="EMBL" id="KAJ8303092.1"/>
    </source>
</evidence>
<proteinExistence type="predicted"/>
<reference evidence="1 2" key="1">
    <citation type="submission" date="2022-12" db="EMBL/GenBank/DDBJ databases">
        <title>Chromosome-level genome of Tegillarca granosa.</title>
        <authorList>
            <person name="Kim J."/>
        </authorList>
    </citation>
    <scope>NUCLEOTIDE SEQUENCE [LARGE SCALE GENOMIC DNA]</scope>
    <source>
        <strain evidence="1">Teg-2019</strain>
        <tissue evidence="1">Adductor muscle</tissue>
    </source>
</reference>
<name>A0ABQ9EGQ5_TEGGR</name>
<evidence type="ECO:0000313" key="2">
    <source>
        <dbReference type="Proteomes" id="UP001217089"/>
    </source>
</evidence>